<evidence type="ECO:0000313" key="1">
    <source>
        <dbReference type="EMBL" id="KAJ3649092.1"/>
    </source>
</evidence>
<sequence length="89" mass="10087">MMWKRAHTEWHGTRRLYVEEVVQYRPVCVFPLQTALVSLVCSAQCLLADSMMDLRLLIASLVLAAVLPGTPKARKLFNFSLHFPATTNI</sequence>
<name>A0AA38I797_9CUCU</name>
<gene>
    <name evidence="1" type="ORF">Zmor_020854</name>
</gene>
<keyword evidence="2" id="KW-1185">Reference proteome</keyword>
<dbReference type="EMBL" id="JALNTZ010000006">
    <property type="protein sequence ID" value="KAJ3649092.1"/>
    <property type="molecule type" value="Genomic_DNA"/>
</dbReference>
<dbReference type="Proteomes" id="UP001168821">
    <property type="component" value="Unassembled WGS sequence"/>
</dbReference>
<comment type="caution">
    <text evidence="1">The sequence shown here is derived from an EMBL/GenBank/DDBJ whole genome shotgun (WGS) entry which is preliminary data.</text>
</comment>
<evidence type="ECO:0000313" key="2">
    <source>
        <dbReference type="Proteomes" id="UP001168821"/>
    </source>
</evidence>
<dbReference type="AlphaFoldDB" id="A0AA38I797"/>
<proteinExistence type="predicted"/>
<reference evidence="1" key="1">
    <citation type="journal article" date="2023" name="G3 (Bethesda)">
        <title>Whole genome assemblies of Zophobas morio and Tenebrio molitor.</title>
        <authorList>
            <person name="Kaur S."/>
            <person name="Stinson S.A."/>
            <person name="diCenzo G.C."/>
        </authorList>
    </citation>
    <scope>NUCLEOTIDE SEQUENCE</scope>
    <source>
        <strain evidence="1">QUZm001</strain>
    </source>
</reference>
<accession>A0AA38I797</accession>
<organism evidence="1 2">
    <name type="scientific">Zophobas morio</name>
    <dbReference type="NCBI Taxonomy" id="2755281"/>
    <lineage>
        <taxon>Eukaryota</taxon>
        <taxon>Metazoa</taxon>
        <taxon>Ecdysozoa</taxon>
        <taxon>Arthropoda</taxon>
        <taxon>Hexapoda</taxon>
        <taxon>Insecta</taxon>
        <taxon>Pterygota</taxon>
        <taxon>Neoptera</taxon>
        <taxon>Endopterygota</taxon>
        <taxon>Coleoptera</taxon>
        <taxon>Polyphaga</taxon>
        <taxon>Cucujiformia</taxon>
        <taxon>Tenebrionidae</taxon>
        <taxon>Zophobas</taxon>
    </lineage>
</organism>
<protein>
    <submittedName>
        <fullName evidence="1">Uncharacterized protein</fullName>
    </submittedName>
</protein>